<dbReference type="PANTHER" id="PTHR11360">
    <property type="entry name" value="MONOCARBOXYLATE TRANSPORTER"/>
    <property type="match status" value="1"/>
</dbReference>
<dbReference type="InterPro" id="IPR050327">
    <property type="entry name" value="Proton-linked_MCT"/>
</dbReference>
<protein>
    <submittedName>
        <fullName evidence="3">Uncharacterized protein</fullName>
    </submittedName>
</protein>
<comment type="caution">
    <text evidence="3">The sequence shown here is derived from an EMBL/GenBank/DDBJ whole genome shotgun (WGS) entry which is preliminary data.</text>
</comment>
<keyword evidence="2" id="KW-0812">Transmembrane</keyword>
<feature type="transmembrane region" description="Helical" evidence="2">
    <location>
        <begin position="345"/>
        <end position="365"/>
    </location>
</feature>
<feature type="transmembrane region" description="Helical" evidence="2">
    <location>
        <begin position="99"/>
        <end position="122"/>
    </location>
</feature>
<dbReference type="Gene3D" id="1.20.1250.20">
    <property type="entry name" value="MFS general substrate transporter like domains"/>
    <property type="match status" value="2"/>
</dbReference>
<evidence type="ECO:0000313" key="3">
    <source>
        <dbReference type="EMBL" id="CAG5122276.1"/>
    </source>
</evidence>
<feature type="transmembrane region" description="Helical" evidence="2">
    <location>
        <begin position="415"/>
        <end position="440"/>
    </location>
</feature>
<keyword evidence="4" id="KW-1185">Reference proteome</keyword>
<feature type="transmembrane region" description="Helical" evidence="2">
    <location>
        <begin position="15"/>
        <end position="34"/>
    </location>
</feature>
<keyword evidence="2" id="KW-1133">Transmembrane helix</keyword>
<feature type="transmembrane region" description="Helical" evidence="2">
    <location>
        <begin position="74"/>
        <end position="93"/>
    </location>
</feature>
<dbReference type="AlphaFoldDB" id="A0A8S3Z681"/>
<accession>A0A8S3Z681</accession>
<keyword evidence="2" id="KW-0472">Membrane</keyword>
<dbReference type="SUPFAM" id="SSF103473">
    <property type="entry name" value="MFS general substrate transporter"/>
    <property type="match status" value="1"/>
</dbReference>
<dbReference type="OrthoDB" id="6435476at2759"/>
<evidence type="ECO:0000313" key="4">
    <source>
        <dbReference type="Proteomes" id="UP000678393"/>
    </source>
</evidence>
<evidence type="ECO:0000256" key="1">
    <source>
        <dbReference type="SAM" id="MobiDB-lite"/>
    </source>
</evidence>
<gene>
    <name evidence="3" type="ORF">CUNI_LOCUS7834</name>
</gene>
<feature type="non-terminal residue" evidence="3">
    <location>
        <position position="1"/>
    </location>
</feature>
<proteinExistence type="predicted"/>
<feature type="transmembrane region" description="Helical" evidence="2">
    <location>
        <begin position="386"/>
        <end position="409"/>
    </location>
</feature>
<sequence length="450" mass="48908">VLVTHYVMPKLTERGCLIVGGIAVSLLTMGAAFAPNIGVFIVILSVKGIVNGLNYVPAMALIPRYFKRYRSRASVIPFCGGSAANIIAPFVIRAVREEYGIRGCYILLSAVELHYCVAGLLLRPVSAYRFRPEDPKTVGNDTTALQSQVPANSQDLLLNDAAKENHDKLLQVKSKELDRDVGATEALLNHVHEALHQKTVINTDEMADGTLTADSSKDSNPDGQTQSNKEHRKEDVADKPAVKSQTRWHKFCQASGLELWGFRCMLVSTIPGSVSSYLLNYMPTICKFQGASFEQAAFLTTIMGGVELVSRISTGFFADTKVLPPSSLFVMIQLCLGIGCHFFRFTTSFVTLIPMVVYTAIFLGSRAPLQSLMCQEVVGPKKFPQAYSLAIVILTLSSSILNPALGALVEATGSFVLVTHILGTCFLIGSGMLACLPLFVRLDAKHGRNK</sequence>
<dbReference type="EMBL" id="CAJHNH020001252">
    <property type="protein sequence ID" value="CAG5122276.1"/>
    <property type="molecule type" value="Genomic_DNA"/>
</dbReference>
<reference evidence="3" key="1">
    <citation type="submission" date="2021-04" db="EMBL/GenBank/DDBJ databases">
        <authorList>
            <consortium name="Molecular Ecology Group"/>
        </authorList>
    </citation>
    <scope>NUCLEOTIDE SEQUENCE</scope>
</reference>
<dbReference type="PANTHER" id="PTHR11360:SF284">
    <property type="entry name" value="EG:103B4.3 PROTEIN-RELATED"/>
    <property type="match status" value="1"/>
</dbReference>
<feature type="region of interest" description="Disordered" evidence="1">
    <location>
        <begin position="210"/>
        <end position="242"/>
    </location>
</feature>
<dbReference type="Pfam" id="PF07690">
    <property type="entry name" value="MFS_1"/>
    <property type="match status" value="1"/>
</dbReference>
<organism evidence="3 4">
    <name type="scientific">Candidula unifasciata</name>
    <dbReference type="NCBI Taxonomy" id="100452"/>
    <lineage>
        <taxon>Eukaryota</taxon>
        <taxon>Metazoa</taxon>
        <taxon>Spiralia</taxon>
        <taxon>Lophotrochozoa</taxon>
        <taxon>Mollusca</taxon>
        <taxon>Gastropoda</taxon>
        <taxon>Heterobranchia</taxon>
        <taxon>Euthyneura</taxon>
        <taxon>Panpulmonata</taxon>
        <taxon>Eupulmonata</taxon>
        <taxon>Stylommatophora</taxon>
        <taxon>Helicina</taxon>
        <taxon>Helicoidea</taxon>
        <taxon>Geomitridae</taxon>
        <taxon>Candidula</taxon>
    </lineage>
</organism>
<feature type="transmembrane region" description="Helical" evidence="2">
    <location>
        <begin position="40"/>
        <end position="62"/>
    </location>
</feature>
<feature type="compositionally biased region" description="Basic and acidic residues" evidence="1">
    <location>
        <begin position="228"/>
        <end position="241"/>
    </location>
</feature>
<dbReference type="InterPro" id="IPR011701">
    <property type="entry name" value="MFS"/>
</dbReference>
<dbReference type="GO" id="GO:0022857">
    <property type="term" value="F:transmembrane transporter activity"/>
    <property type="evidence" value="ECO:0007669"/>
    <property type="project" value="InterPro"/>
</dbReference>
<dbReference type="Proteomes" id="UP000678393">
    <property type="component" value="Unassembled WGS sequence"/>
</dbReference>
<dbReference type="InterPro" id="IPR036259">
    <property type="entry name" value="MFS_trans_sf"/>
</dbReference>
<name>A0A8S3Z681_9EUPU</name>
<evidence type="ECO:0000256" key="2">
    <source>
        <dbReference type="SAM" id="Phobius"/>
    </source>
</evidence>